<reference evidence="2" key="1">
    <citation type="submission" date="2015-01" db="EMBL/GenBank/DDBJ databases">
        <title>The Genome Sequence of Cryptococcus gattii CA1280.</title>
        <authorList>
            <consortium name="The Broad Institute Genomics Platform"/>
            <person name="Cuomo C."/>
            <person name="Litvintseva A."/>
            <person name="Chen Y."/>
            <person name="Heitman J."/>
            <person name="Sun S."/>
            <person name="Springer D."/>
            <person name="Dromer F."/>
            <person name="Young S."/>
            <person name="Zeng Q."/>
            <person name="Gargeya S."/>
            <person name="Abouelleil A."/>
            <person name="Alvarado L."/>
            <person name="Chapman S.B."/>
            <person name="Gainer-Dewar J."/>
            <person name="Goldberg J."/>
            <person name="Griggs A."/>
            <person name="Gujja S."/>
            <person name="Hansen M."/>
            <person name="Howarth C."/>
            <person name="Imamovic A."/>
            <person name="Larimer J."/>
            <person name="Murphy C."/>
            <person name="Naylor J."/>
            <person name="Pearson M."/>
            <person name="Priest M."/>
            <person name="Roberts A."/>
            <person name="Saif S."/>
            <person name="Shea T."/>
            <person name="Sykes S."/>
            <person name="Wortman J."/>
            <person name="Nusbaum C."/>
            <person name="Birren B."/>
        </authorList>
    </citation>
    <scope>NUCLEOTIDE SEQUENCE [LARGE SCALE GENOMIC DNA]</scope>
    <source>
        <strain evidence="2">CA1280</strain>
    </source>
</reference>
<dbReference type="SUPFAM" id="SSF50974">
    <property type="entry name" value="Nitrous oxide reductase, N-terminal domain"/>
    <property type="match status" value="1"/>
</dbReference>
<proteinExistence type="inferred from homology"/>
<dbReference type="PANTHER" id="PTHR30344:SF7">
    <property type="entry name" value="DUF2415 DOMAIN-CONTAINING PROTEIN"/>
    <property type="match status" value="1"/>
</dbReference>
<dbReference type="InterPro" id="IPR011045">
    <property type="entry name" value="N2O_reductase_N"/>
</dbReference>
<protein>
    <submittedName>
        <fullName evidence="2">Unplaced genomic scaffold supercont1.7, whole genome shotgun sequence</fullName>
    </submittedName>
</protein>
<dbReference type="InterPro" id="IPR015943">
    <property type="entry name" value="WD40/YVTN_repeat-like_dom_sf"/>
</dbReference>
<accession>A0A0D0VKB4</accession>
<dbReference type="HOGENOM" id="CLU_038716_1_0_1"/>
<dbReference type="OrthoDB" id="9972196at2759"/>
<dbReference type="AlphaFoldDB" id="A0A0D0VKB4"/>
<sequence>MSLYKFLVTGYRPSLSIFSFEPTTAKIKHVSESSPAPQKATWVELADPSSVPSQGTERYLYSLSDANKGSAVSLKLVDDHIEITGQRVSHGGGVHSMLQNDLLYDKPADKHGHLVHVMKDGSGIVVSNFNGGSIIFFPIASSGALSETSESPLLTLPFVYESQTAPNVTRQEASHAHHVVEGTNGTLYVSDLGNDRIWVVKREGESGLAIKGYLQAPPGTGPRHSLISKDEKYLYCLTELTNEILVFPLTNPVEPIQPLPSFKCSIIPPSIPFAAHHYLNAAELIFNPIIPNVLYASNRLELSLPAEFATGQPGDAVAVVTLNEEGNKLVDVKFIRTGCDGIRGMRASPDGKYVAVAGRYGGGVEIWSVGDSGVDWRLAGKDENIDLATDMAWL</sequence>
<gene>
    <name evidence="2" type="ORF">I312_02984</name>
</gene>
<dbReference type="EMBL" id="KN847979">
    <property type="protein sequence ID" value="KIR47836.1"/>
    <property type="molecule type" value="Genomic_DNA"/>
</dbReference>
<comment type="similarity">
    <text evidence="1">Belongs to the cycloisomerase 2 family.</text>
</comment>
<evidence type="ECO:0000256" key="1">
    <source>
        <dbReference type="ARBA" id="ARBA00005564"/>
    </source>
</evidence>
<dbReference type="GO" id="GO:0017057">
    <property type="term" value="F:6-phosphogluconolactonase activity"/>
    <property type="evidence" value="ECO:0007669"/>
    <property type="project" value="TreeGrafter"/>
</dbReference>
<dbReference type="InterPro" id="IPR019405">
    <property type="entry name" value="Lactonase_7-beta_prop"/>
</dbReference>
<dbReference type="Pfam" id="PF10282">
    <property type="entry name" value="Lactonase"/>
    <property type="match status" value="1"/>
</dbReference>
<dbReference type="PANTHER" id="PTHR30344">
    <property type="entry name" value="6-PHOSPHOGLUCONOLACTONASE-RELATED"/>
    <property type="match status" value="1"/>
</dbReference>
<dbReference type="InterPro" id="IPR050282">
    <property type="entry name" value="Cycloisomerase_2"/>
</dbReference>
<organism evidence="2">
    <name type="scientific">Cryptococcus bacillisporus CA1280</name>
    <dbReference type="NCBI Taxonomy" id="1296109"/>
    <lineage>
        <taxon>Eukaryota</taxon>
        <taxon>Fungi</taxon>
        <taxon>Dikarya</taxon>
        <taxon>Basidiomycota</taxon>
        <taxon>Agaricomycotina</taxon>
        <taxon>Tremellomycetes</taxon>
        <taxon>Tremellales</taxon>
        <taxon>Cryptococcaceae</taxon>
        <taxon>Cryptococcus</taxon>
        <taxon>Cryptococcus gattii species complex</taxon>
    </lineage>
</organism>
<evidence type="ECO:0000313" key="2">
    <source>
        <dbReference type="EMBL" id="KIR47836.1"/>
    </source>
</evidence>
<name>A0A0D0VKB4_CRYGA</name>
<dbReference type="Gene3D" id="2.130.10.10">
    <property type="entry name" value="YVTN repeat-like/Quinoprotein amine dehydrogenase"/>
    <property type="match status" value="1"/>
</dbReference>